<feature type="region of interest" description="Disordered" evidence="5">
    <location>
        <begin position="383"/>
        <end position="457"/>
    </location>
</feature>
<feature type="compositionally biased region" description="Basic and acidic residues" evidence="5">
    <location>
        <begin position="551"/>
        <end position="565"/>
    </location>
</feature>
<dbReference type="EMBL" id="BFEA01000367">
    <property type="protein sequence ID" value="GBG81200.1"/>
    <property type="molecule type" value="Genomic_DNA"/>
</dbReference>
<evidence type="ECO:0000256" key="2">
    <source>
        <dbReference type="ARBA" id="ARBA00022771"/>
    </source>
</evidence>
<dbReference type="SMART" id="SM00249">
    <property type="entry name" value="PHD"/>
    <property type="match status" value="1"/>
</dbReference>
<evidence type="ECO:0000313" key="8">
    <source>
        <dbReference type="Proteomes" id="UP000265515"/>
    </source>
</evidence>
<keyword evidence="8" id="KW-1185">Reference proteome</keyword>
<evidence type="ECO:0000259" key="6">
    <source>
        <dbReference type="PROSITE" id="PS50016"/>
    </source>
</evidence>
<feature type="region of interest" description="Disordered" evidence="5">
    <location>
        <begin position="480"/>
        <end position="565"/>
    </location>
</feature>
<feature type="domain" description="PHD-type" evidence="6">
    <location>
        <begin position="330"/>
        <end position="380"/>
    </location>
</feature>
<feature type="compositionally biased region" description="Basic and acidic residues" evidence="5">
    <location>
        <begin position="285"/>
        <end position="296"/>
    </location>
</feature>
<evidence type="ECO:0000256" key="1">
    <source>
        <dbReference type="ARBA" id="ARBA00022723"/>
    </source>
</evidence>
<sequence length="565" mass="62088">MWISSLTEITVGPWFSEAQEQLEGFGQRPQGGWSGWRRRLRSSPTLEDLKYLLLRLEEIVFEMGGSSAHASTGHVEEEDENHVNAGASETDGPVPEVNRPTVSQLEDEEELTDGEESSRDSRLWHMPAIRKAWQQEVESAATLSCLVYASQSLCERALQVFEVKSSGKRAARRKRSASAYLNQVESRHNRNESSDEDSGGEVEEEEEEEEEDEDEEEEEEDQEEEEEDDDENEDENEDEEDVSEQIDKAHSEEEESSSKEEEEDQTTSSSESACHSESGSGDGEESSHKSEQQERRGVKRKSRADEMAGGGRRGSKAKSAKPAVSVERWPEVCSKCHKNVKKGKLICCDGDGCTYAIHKGCARLRRVPRGGWLCFNCRGQGPSGNGVAGRRGRHKGAASGNVQVLSRKKAHPQRKDSASGRRAGRGNGSGKSPQIVNDSSSDDDDSSTRKELGAKRNGIIQGCEGSVLAGGKVNGSAARTVEVADDLPSRRRAKRKVDCSEPTTDERASGSKRGRGSEGQPNELPLERSGSINRRSVGAEEKQDLNGMGARIEEPGGVLERRRIT</sequence>
<dbReference type="OrthoDB" id="5411773at2759"/>
<feature type="region of interest" description="Disordered" evidence="5">
    <location>
        <begin position="165"/>
        <end position="324"/>
    </location>
</feature>
<feature type="compositionally biased region" description="Acidic residues" evidence="5">
    <location>
        <begin position="105"/>
        <end position="115"/>
    </location>
</feature>
<dbReference type="PROSITE" id="PS50016">
    <property type="entry name" value="ZF_PHD_2"/>
    <property type="match status" value="1"/>
</dbReference>
<feature type="compositionally biased region" description="Basic residues" evidence="5">
    <location>
        <begin position="166"/>
        <end position="176"/>
    </location>
</feature>
<dbReference type="InterPro" id="IPR011011">
    <property type="entry name" value="Znf_FYVE_PHD"/>
</dbReference>
<protein>
    <recommendedName>
        <fullName evidence="6">PHD-type domain-containing protein</fullName>
    </recommendedName>
</protein>
<evidence type="ECO:0000256" key="4">
    <source>
        <dbReference type="PROSITE-ProRule" id="PRU00146"/>
    </source>
</evidence>
<dbReference type="InterPro" id="IPR013083">
    <property type="entry name" value="Znf_RING/FYVE/PHD"/>
</dbReference>
<dbReference type="AlphaFoldDB" id="A0A388LFV2"/>
<dbReference type="GO" id="GO:0008270">
    <property type="term" value="F:zinc ion binding"/>
    <property type="evidence" value="ECO:0007669"/>
    <property type="project" value="UniProtKB-KW"/>
</dbReference>
<evidence type="ECO:0000313" key="7">
    <source>
        <dbReference type="EMBL" id="GBG81200.1"/>
    </source>
</evidence>
<feature type="region of interest" description="Disordered" evidence="5">
    <location>
        <begin position="69"/>
        <end position="122"/>
    </location>
</feature>
<evidence type="ECO:0000256" key="5">
    <source>
        <dbReference type="SAM" id="MobiDB-lite"/>
    </source>
</evidence>
<feature type="compositionally biased region" description="Low complexity" evidence="5">
    <location>
        <begin position="266"/>
        <end position="279"/>
    </location>
</feature>
<keyword evidence="2 4" id="KW-0863">Zinc-finger</keyword>
<reference evidence="7 8" key="1">
    <citation type="journal article" date="2018" name="Cell">
        <title>The Chara Genome: Secondary Complexity and Implications for Plant Terrestrialization.</title>
        <authorList>
            <person name="Nishiyama T."/>
            <person name="Sakayama H."/>
            <person name="Vries J.D."/>
            <person name="Buschmann H."/>
            <person name="Saint-Marcoux D."/>
            <person name="Ullrich K.K."/>
            <person name="Haas F.B."/>
            <person name="Vanderstraeten L."/>
            <person name="Becker D."/>
            <person name="Lang D."/>
            <person name="Vosolsobe S."/>
            <person name="Rombauts S."/>
            <person name="Wilhelmsson P.K.I."/>
            <person name="Janitza P."/>
            <person name="Kern R."/>
            <person name="Heyl A."/>
            <person name="Rumpler F."/>
            <person name="Villalobos L.I.A.C."/>
            <person name="Clay J.M."/>
            <person name="Skokan R."/>
            <person name="Toyoda A."/>
            <person name="Suzuki Y."/>
            <person name="Kagoshima H."/>
            <person name="Schijlen E."/>
            <person name="Tajeshwar N."/>
            <person name="Catarino B."/>
            <person name="Hetherington A.J."/>
            <person name="Saltykova A."/>
            <person name="Bonnot C."/>
            <person name="Breuninger H."/>
            <person name="Symeonidi A."/>
            <person name="Radhakrishnan G.V."/>
            <person name="Van Nieuwerburgh F."/>
            <person name="Deforce D."/>
            <person name="Chang C."/>
            <person name="Karol K.G."/>
            <person name="Hedrich R."/>
            <person name="Ulvskov P."/>
            <person name="Glockner G."/>
            <person name="Delwiche C.F."/>
            <person name="Petrasek J."/>
            <person name="Van de Peer Y."/>
            <person name="Friml J."/>
            <person name="Beilby M."/>
            <person name="Dolan L."/>
            <person name="Kohara Y."/>
            <person name="Sugano S."/>
            <person name="Fujiyama A."/>
            <person name="Delaux P.-M."/>
            <person name="Quint M."/>
            <person name="TheiBen G."/>
            <person name="Hagemann M."/>
            <person name="Harholt J."/>
            <person name="Dunand C."/>
            <person name="Zachgo S."/>
            <person name="Langdale J."/>
            <person name="Maumus F."/>
            <person name="Straeten D.V.D."/>
            <person name="Gould S.B."/>
            <person name="Rensing S.A."/>
        </authorList>
    </citation>
    <scope>NUCLEOTIDE SEQUENCE [LARGE SCALE GENOMIC DNA]</scope>
    <source>
        <strain evidence="7 8">S276</strain>
    </source>
</reference>
<comment type="caution">
    <text evidence="7">The sequence shown here is derived from an EMBL/GenBank/DDBJ whole genome shotgun (WGS) entry which is preliminary data.</text>
</comment>
<keyword evidence="3" id="KW-0862">Zinc</keyword>
<gene>
    <name evidence="7" type="ORF">CBR_g31873</name>
</gene>
<dbReference type="InterPro" id="IPR001965">
    <property type="entry name" value="Znf_PHD"/>
</dbReference>
<dbReference type="SUPFAM" id="SSF57903">
    <property type="entry name" value="FYVE/PHD zinc finger"/>
    <property type="match status" value="1"/>
</dbReference>
<evidence type="ECO:0000256" key="3">
    <source>
        <dbReference type="ARBA" id="ARBA00022833"/>
    </source>
</evidence>
<feature type="compositionally biased region" description="Acidic residues" evidence="5">
    <location>
        <begin position="194"/>
        <end position="244"/>
    </location>
</feature>
<dbReference type="InterPro" id="IPR019787">
    <property type="entry name" value="Znf_PHD-finger"/>
</dbReference>
<dbReference type="Gene3D" id="3.30.40.10">
    <property type="entry name" value="Zinc/RING finger domain, C3HC4 (zinc finger)"/>
    <property type="match status" value="1"/>
</dbReference>
<proteinExistence type="predicted"/>
<dbReference type="Gramene" id="GBG81200">
    <property type="protein sequence ID" value="GBG81200"/>
    <property type="gene ID" value="CBR_g31873"/>
</dbReference>
<dbReference type="Proteomes" id="UP000265515">
    <property type="component" value="Unassembled WGS sequence"/>
</dbReference>
<name>A0A388LFV2_CHABU</name>
<accession>A0A388LFV2</accession>
<keyword evidence="1" id="KW-0479">Metal-binding</keyword>
<organism evidence="7 8">
    <name type="scientific">Chara braunii</name>
    <name type="common">Braun's stonewort</name>
    <dbReference type="NCBI Taxonomy" id="69332"/>
    <lineage>
        <taxon>Eukaryota</taxon>
        <taxon>Viridiplantae</taxon>
        <taxon>Streptophyta</taxon>
        <taxon>Charophyceae</taxon>
        <taxon>Charales</taxon>
        <taxon>Characeae</taxon>
        <taxon>Chara</taxon>
    </lineage>
</organism>
<dbReference type="STRING" id="69332.A0A388LFV2"/>
<feature type="compositionally biased region" description="Basic and acidic residues" evidence="5">
    <location>
        <begin position="496"/>
        <end position="509"/>
    </location>
</feature>
<feature type="compositionally biased region" description="Basic and acidic residues" evidence="5">
    <location>
        <begin position="245"/>
        <end position="259"/>
    </location>
</feature>